<dbReference type="RefSeq" id="WP_344213430.1">
    <property type="nucleotide sequence ID" value="NZ_BAAAOS010000018.1"/>
</dbReference>
<gene>
    <name evidence="1" type="ORF">GCM10009789_26560</name>
</gene>
<evidence type="ECO:0000313" key="2">
    <source>
        <dbReference type="Proteomes" id="UP001500393"/>
    </source>
</evidence>
<protein>
    <submittedName>
        <fullName evidence="1">Uncharacterized protein</fullName>
    </submittedName>
</protein>
<dbReference type="Pfam" id="PF19801">
    <property type="entry name" value="DUF6284"/>
    <property type="match status" value="1"/>
</dbReference>
<organism evidence="1 2">
    <name type="scientific">Kribbella sancticallisti</name>
    <dbReference type="NCBI Taxonomy" id="460087"/>
    <lineage>
        <taxon>Bacteria</taxon>
        <taxon>Bacillati</taxon>
        <taxon>Actinomycetota</taxon>
        <taxon>Actinomycetes</taxon>
        <taxon>Propionibacteriales</taxon>
        <taxon>Kribbellaceae</taxon>
        <taxon>Kribbella</taxon>
    </lineage>
</organism>
<dbReference type="EMBL" id="BAAAOS010000018">
    <property type="protein sequence ID" value="GAA1571696.1"/>
    <property type="molecule type" value="Genomic_DNA"/>
</dbReference>
<reference evidence="1 2" key="1">
    <citation type="journal article" date="2019" name="Int. J. Syst. Evol. Microbiol.">
        <title>The Global Catalogue of Microorganisms (GCM) 10K type strain sequencing project: providing services to taxonomists for standard genome sequencing and annotation.</title>
        <authorList>
            <consortium name="The Broad Institute Genomics Platform"/>
            <consortium name="The Broad Institute Genome Sequencing Center for Infectious Disease"/>
            <person name="Wu L."/>
            <person name="Ma J."/>
        </authorList>
    </citation>
    <scope>NUCLEOTIDE SEQUENCE [LARGE SCALE GENOMIC DNA]</scope>
    <source>
        <strain evidence="1 2">JCM 14969</strain>
    </source>
</reference>
<proteinExistence type="predicted"/>
<evidence type="ECO:0000313" key="1">
    <source>
        <dbReference type="EMBL" id="GAA1571696.1"/>
    </source>
</evidence>
<dbReference type="InterPro" id="IPR046251">
    <property type="entry name" value="DUF6284"/>
</dbReference>
<dbReference type="Proteomes" id="UP001500393">
    <property type="component" value="Unassembled WGS sequence"/>
</dbReference>
<comment type="caution">
    <text evidence="1">The sequence shown here is derived from an EMBL/GenBank/DDBJ whole genome shotgun (WGS) entry which is preliminary data.</text>
</comment>
<sequence length="82" mass="9230">MSIIHLSAVNDEEPTPADLAAIEREWPQIAADLELLNAQIELMNAGPFASVLDWRRVRRAERRMLDIAEGFADRRAEMEGVA</sequence>
<keyword evidence="2" id="KW-1185">Reference proteome</keyword>
<accession>A0ABN2D6Y6</accession>
<name>A0ABN2D6Y6_9ACTN</name>